<dbReference type="InterPro" id="IPR011701">
    <property type="entry name" value="MFS"/>
</dbReference>
<dbReference type="InterPro" id="IPR036259">
    <property type="entry name" value="MFS_trans_sf"/>
</dbReference>
<evidence type="ECO:0000256" key="4">
    <source>
        <dbReference type="ARBA" id="ARBA00023136"/>
    </source>
</evidence>
<feature type="transmembrane region" description="Helical" evidence="5">
    <location>
        <begin position="21"/>
        <end position="40"/>
    </location>
</feature>
<dbReference type="Proteomes" id="UP000295146">
    <property type="component" value="Unassembled WGS sequence"/>
</dbReference>
<keyword evidence="2 5" id="KW-0812">Transmembrane</keyword>
<feature type="transmembrane region" description="Helical" evidence="5">
    <location>
        <begin position="389"/>
        <end position="408"/>
    </location>
</feature>
<protein>
    <submittedName>
        <fullName evidence="7">MFS transporter</fullName>
    </submittedName>
</protein>
<feature type="domain" description="Major facilitator superfamily (MFS) profile" evidence="6">
    <location>
        <begin position="190"/>
        <end position="414"/>
    </location>
</feature>
<name>A0A4R8C3E5_9ACTN</name>
<evidence type="ECO:0000256" key="2">
    <source>
        <dbReference type="ARBA" id="ARBA00022692"/>
    </source>
</evidence>
<evidence type="ECO:0000256" key="5">
    <source>
        <dbReference type="SAM" id="Phobius"/>
    </source>
</evidence>
<dbReference type="SUPFAM" id="SSF103473">
    <property type="entry name" value="MFS general substrate transporter"/>
    <property type="match status" value="1"/>
</dbReference>
<reference evidence="7 8" key="1">
    <citation type="submission" date="2019-03" db="EMBL/GenBank/DDBJ databases">
        <title>Genomic Encyclopedia of Type Strains, Phase III (KMG-III): the genomes of soil and plant-associated and newly described type strains.</title>
        <authorList>
            <person name="Whitman W."/>
        </authorList>
    </citation>
    <scope>NUCLEOTIDE SEQUENCE [LARGE SCALE GENOMIC DNA]</scope>
    <source>
        <strain evidence="7 8">VKM Ac-2573</strain>
    </source>
</reference>
<keyword evidence="4 5" id="KW-0472">Membrane</keyword>
<dbReference type="Pfam" id="PF07690">
    <property type="entry name" value="MFS_1"/>
    <property type="match status" value="2"/>
</dbReference>
<keyword evidence="3 5" id="KW-1133">Transmembrane helix</keyword>
<feature type="transmembrane region" description="Helical" evidence="5">
    <location>
        <begin position="236"/>
        <end position="257"/>
    </location>
</feature>
<evidence type="ECO:0000313" key="8">
    <source>
        <dbReference type="Proteomes" id="UP000295146"/>
    </source>
</evidence>
<dbReference type="InterPro" id="IPR020846">
    <property type="entry name" value="MFS_dom"/>
</dbReference>
<feature type="transmembrane region" description="Helical" evidence="5">
    <location>
        <begin position="95"/>
        <end position="116"/>
    </location>
</feature>
<accession>A0A4R8C3E5</accession>
<sequence>MIPEPGVVPSALAEPTVRVRPGWTAAVVLANVGVFAAWLGPIQVLLAKQSESVAPGNKEFVFGLVTGVGAAVSVFANPAFGAISDRTTSRFGRRVPWVVAGAVGGAVGLGILAGAHLIALMLLGWCLMQLFGNALLAAATAVVPDRVPVLQRGGVGGWVAISQVLGALVGTALAAAFDSYALGYAACAAFLLLSVVPYVLRSHDVQLVERPTFVLRDFLRGFWISPRRYPDFGWAWLTRFLFNVGNALGTLYLFYYLQDKVGVDDPDTAVLILTAIYSVCVLTTAITCGRWSDRSERRKVFVTASGWVMAVAGVVLAVWPTWAGAILGAIILGMGFGVYLAVDFALLTQVLPSAQDRAKDLGVINIANSLPQVLAPAIAAPIVKHLGGYPVLYLLASAVTVLAGVLVTRIRSVN</sequence>
<dbReference type="GO" id="GO:0005886">
    <property type="term" value="C:plasma membrane"/>
    <property type="evidence" value="ECO:0007669"/>
    <property type="project" value="UniProtKB-SubCell"/>
</dbReference>
<evidence type="ECO:0000256" key="1">
    <source>
        <dbReference type="ARBA" id="ARBA00004651"/>
    </source>
</evidence>
<dbReference type="EMBL" id="SODP01000002">
    <property type="protein sequence ID" value="TDW70320.1"/>
    <property type="molecule type" value="Genomic_DNA"/>
</dbReference>
<comment type="caution">
    <text evidence="7">The sequence shown here is derived from an EMBL/GenBank/DDBJ whole genome shotgun (WGS) entry which is preliminary data.</text>
</comment>
<dbReference type="AlphaFoldDB" id="A0A4R8C3E5"/>
<dbReference type="RefSeq" id="WP_134105525.1">
    <property type="nucleotide sequence ID" value="NZ_SODP01000002.1"/>
</dbReference>
<feature type="transmembrane region" description="Helical" evidence="5">
    <location>
        <begin position="181"/>
        <end position="200"/>
    </location>
</feature>
<evidence type="ECO:0000313" key="7">
    <source>
        <dbReference type="EMBL" id="TDW70320.1"/>
    </source>
</evidence>
<feature type="transmembrane region" description="Helical" evidence="5">
    <location>
        <begin position="269"/>
        <end position="288"/>
    </location>
</feature>
<dbReference type="Gene3D" id="1.20.1250.20">
    <property type="entry name" value="MFS general substrate transporter like domains"/>
    <property type="match status" value="2"/>
</dbReference>
<organism evidence="7 8">
    <name type="scientific">Kribbella pratensis</name>
    <dbReference type="NCBI Taxonomy" id="2512112"/>
    <lineage>
        <taxon>Bacteria</taxon>
        <taxon>Bacillati</taxon>
        <taxon>Actinomycetota</taxon>
        <taxon>Actinomycetes</taxon>
        <taxon>Propionibacteriales</taxon>
        <taxon>Kribbellaceae</taxon>
        <taxon>Kribbella</taxon>
    </lineage>
</organism>
<dbReference type="PANTHER" id="PTHR23528">
    <property type="match status" value="1"/>
</dbReference>
<evidence type="ECO:0000259" key="6">
    <source>
        <dbReference type="PROSITE" id="PS50850"/>
    </source>
</evidence>
<dbReference type="OrthoDB" id="7584869at2"/>
<dbReference type="PANTHER" id="PTHR23528:SF1">
    <property type="entry name" value="MAJOR FACILITATOR SUPERFAMILY (MFS) PROFILE DOMAIN-CONTAINING PROTEIN"/>
    <property type="match status" value="1"/>
</dbReference>
<comment type="subcellular location">
    <subcellularLocation>
        <location evidence="1">Cell membrane</location>
        <topology evidence="1">Multi-pass membrane protein</topology>
    </subcellularLocation>
</comment>
<feature type="transmembrane region" description="Helical" evidence="5">
    <location>
        <begin position="155"/>
        <end position="175"/>
    </location>
</feature>
<feature type="transmembrane region" description="Helical" evidence="5">
    <location>
        <begin position="60"/>
        <end position="83"/>
    </location>
</feature>
<feature type="transmembrane region" description="Helical" evidence="5">
    <location>
        <begin position="363"/>
        <end position="383"/>
    </location>
</feature>
<feature type="transmembrane region" description="Helical" evidence="5">
    <location>
        <begin position="325"/>
        <end position="351"/>
    </location>
</feature>
<dbReference type="GO" id="GO:0022857">
    <property type="term" value="F:transmembrane transporter activity"/>
    <property type="evidence" value="ECO:0007669"/>
    <property type="project" value="InterPro"/>
</dbReference>
<keyword evidence="8" id="KW-1185">Reference proteome</keyword>
<feature type="transmembrane region" description="Helical" evidence="5">
    <location>
        <begin position="300"/>
        <end position="319"/>
    </location>
</feature>
<proteinExistence type="predicted"/>
<evidence type="ECO:0000256" key="3">
    <source>
        <dbReference type="ARBA" id="ARBA00022989"/>
    </source>
</evidence>
<gene>
    <name evidence="7" type="ORF">EV653_4362</name>
</gene>
<dbReference type="PROSITE" id="PS50850">
    <property type="entry name" value="MFS"/>
    <property type="match status" value="1"/>
</dbReference>
<feature type="transmembrane region" description="Helical" evidence="5">
    <location>
        <begin position="122"/>
        <end position="143"/>
    </location>
</feature>